<evidence type="ECO:0000313" key="10">
    <source>
        <dbReference type="Proteomes" id="UP000524535"/>
    </source>
</evidence>
<evidence type="ECO:0000259" key="5">
    <source>
        <dbReference type="PROSITE" id="PS50977"/>
    </source>
</evidence>
<evidence type="ECO:0000313" key="11">
    <source>
        <dbReference type="Proteomes" id="UP000576087"/>
    </source>
</evidence>
<dbReference type="Pfam" id="PF16925">
    <property type="entry name" value="TetR_C_13"/>
    <property type="match status" value="1"/>
</dbReference>
<dbReference type="EMBL" id="JACIGW010000001">
    <property type="protein sequence ID" value="MBB4346720.1"/>
    <property type="molecule type" value="Genomic_DNA"/>
</dbReference>
<dbReference type="SUPFAM" id="SSF48498">
    <property type="entry name" value="Tetracyclin repressor-like, C-terminal domain"/>
    <property type="match status" value="1"/>
</dbReference>
<evidence type="ECO:0000256" key="2">
    <source>
        <dbReference type="ARBA" id="ARBA00023125"/>
    </source>
</evidence>
<feature type="domain" description="HTH tetR-type" evidence="5">
    <location>
        <begin position="3"/>
        <end position="63"/>
    </location>
</feature>
<reference evidence="9 10" key="1">
    <citation type="submission" date="2020-08" db="EMBL/GenBank/DDBJ databases">
        <title>Genomic Encyclopedia of Type Strains, Phase IV (KMG-V): Genome sequencing to study the core and pangenomes of soil and plant-associated prokaryotes.</title>
        <authorList>
            <person name="Whitman W."/>
        </authorList>
    </citation>
    <scope>NUCLEOTIDE SEQUENCE [LARGE SCALE GENOMIC DNA]</scope>
    <source>
        <strain evidence="7 10">SEMIA 444</strain>
        <strain evidence="6 9">SEMIA 448</strain>
        <strain evidence="8 11">SEMIA 452</strain>
    </source>
</reference>
<proteinExistence type="predicted"/>
<evidence type="ECO:0000313" key="6">
    <source>
        <dbReference type="EMBL" id="MBB4346720.1"/>
    </source>
</evidence>
<dbReference type="GO" id="GO:0003677">
    <property type="term" value="F:DNA binding"/>
    <property type="evidence" value="ECO:0007669"/>
    <property type="project" value="UniProtKB-UniRule"/>
</dbReference>
<dbReference type="RefSeq" id="WP_148143423.1">
    <property type="nucleotide sequence ID" value="NZ_JACIGW010000001.1"/>
</dbReference>
<keyword evidence="3" id="KW-0804">Transcription</keyword>
<dbReference type="EMBL" id="JACIGY010000001">
    <property type="protein sequence ID" value="MBB4410886.1"/>
    <property type="molecule type" value="Genomic_DNA"/>
</dbReference>
<evidence type="ECO:0000313" key="7">
    <source>
        <dbReference type="EMBL" id="MBB4410886.1"/>
    </source>
</evidence>
<dbReference type="PROSITE" id="PS50977">
    <property type="entry name" value="HTH_TETR_2"/>
    <property type="match status" value="1"/>
</dbReference>
<evidence type="ECO:0000313" key="9">
    <source>
        <dbReference type="Proteomes" id="UP000520770"/>
    </source>
</evidence>
<evidence type="ECO:0000256" key="3">
    <source>
        <dbReference type="ARBA" id="ARBA00023163"/>
    </source>
</evidence>
<dbReference type="PANTHER" id="PTHR47506:SF1">
    <property type="entry name" value="HTH-TYPE TRANSCRIPTIONAL REGULATOR YJDC"/>
    <property type="match status" value="1"/>
</dbReference>
<evidence type="ECO:0000256" key="4">
    <source>
        <dbReference type="PROSITE-ProRule" id="PRU00335"/>
    </source>
</evidence>
<evidence type="ECO:0000256" key="1">
    <source>
        <dbReference type="ARBA" id="ARBA00023015"/>
    </source>
</evidence>
<protein>
    <submittedName>
        <fullName evidence="8">TetR/AcrR family transcriptional repressor of nem operon</fullName>
    </submittedName>
</protein>
<dbReference type="Proteomes" id="UP000520770">
    <property type="component" value="Unassembled WGS sequence"/>
</dbReference>
<keyword evidence="2 4" id="KW-0238">DNA-binding</keyword>
<dbReference type="Proteomes" id="UP000524535">
    <property type="component" value="Unassembled WGS sequence"/>
</dbReference>
<dbReference type="InterPro" id="IPR036271">
    <property type="entry name" value="Tet_transcr_reg_TetR-rel_C_sf"/>
</dbReference>
<keyword evidence="1" id="KW-0805">Transcription regulation</keyword>
<evidence type="ECO:0000313" key="8">
    <source>
        <dbReference type="EMBL" id="MBB4445574.1"/>
    </source>
</evidence>
<feature type="DNA-binding region" description="H-T-H motif" evidence="4">
    <location>
        <begin position="26"/>
        <end position="45"/>
    </location>
</feature>
<dbReference type="AlphaFoldDB" id="A0A7W6UWB9"/>
<dbReference type="InterPro" id="IPR001647">
    <property type="entry name" value="HTH_TetR"/>
</dbReference>
<dbReference type="EMBL" id="JACIHM010000001">
    <property type="protein sequence ID" value="MBB4445574.1"/>
    <property type="molecule type" value="Genomic_DNA"/>
</dbReference>
<keyword evidence="10" id="KW-1185">Reference proteome</keyword>
<comment type="caution">
    <text evidence="8">The sequence shown here is derived from an EMBL/GenBank/DDBJ whole genome shotgun (WGS) entry which is preliminary data.</text>
</comment>
<dbReference type="PANTHER" id="PTHR47506">
    <property type="entry name" value="TRANSCRIPTIONAL REGULATORY PROTEIN"/>
    <property type="match status" value="1"/>
</dbReference>
<accession>A0A7W6UWB9</accession>
<dbReference type="InterPro" id="IPR011075">
    <property type="entry name" value="TetR_C"/>
</dbReference>
<name>A0A7W6UWB9_9HYPH</name>
<dbReference type="Gene3D" id="1.10.357.10">
    <property type="entry name" value="Tetracycline Repressor, domain 2"/>
    <property type="match status" value="1"/>
</dbReference>
<dbReference type="Proteomes" id="UP000576087">
    <property type="component" value="Unassembled WGS sequence"/>
</dbReference>
<sequence length="190" mass="20808">MEQTTSEKILDTAQALIVAGGYNGFSYADISTAVGIRKASIHHHFPTKAHLASVLLQRYAKQAEDGLNAVSANLPNPADQLQAYFQHWRSCIVEASEPFCVCAMLASEMELLPEEVALHVRRHFENLGHWLTSVLKAGTEQGQFRLRGTPEEEAQILMACVHGAMLSARALGKPEIFAAIIGSQLRRLSA</sequence>
<dbReference type="Pfam" id="PF00440">
    <property type="entry name" value="TetR_N"/>
    <property type="match status" value="1"/>
</dbReference>
<gene>
    <name evidence="7" type="ORF">GGE31_001357</name>
    <name evidence="6" type="ORF">GGE33_000428</name>
    <name evidence="8" type="ORF">GGE35_001356</name>
</gene>
<dbReference type="InterPro" id="IPR009057">
    <property type="entry name" value="Homeodomain-like_sf"/>
</dbReference>
<organism evidence="8 11">
    <name type="scientific">Aliirhizobium cellulosilyticum</name>
    <dbReference type="NCBI Taxonomy" id="393664"/>
    <lineage>
        <taxon>Bacteria</taxon>
        <taxon>Pseudomonadati</taxon>
        <taxon>Pseudomonadota</taxon>
        <taxon>Alphaproteobacteria</taxon>
        <taxon>Hyphomicrobiales</taxon>
        <taxon>Rhizobiaceae</taxon>
        <taxon>Aliirhizobium</taxon>
    </lineage>
</organism>
<dbReference type="PRINTS" id="PR00455">
    <property type="entry name" value="HTHTETR"/>
</dbReference>
<dbReference type="SUPFAM" id="SSF46689">
    <property type="entry name" value="Homeodomain-like"/>
    <property type="match status" value="1"/>
</dbReference>